<organism evidence="2 3">
    <name type="scientific">Beta vulgaris subsp. vulgaris</name>
    <name type="common">Beet</name>
    <dbReference type="NCBI Taxonomy" id="3555"/>
    <lineage>
        <taxon>Eukaryota</taxon>
        <taxon>Viridiplantae</taxon>
        <taxon>Streptophyta</taxon>
        <taxon>Embryophyta</taxon>
        <taxon>Tracheophyta</taxon>
        <taxon>Spermatophyta</taxon>
        <taxon>Magnoliopsida</taxon>
        <taxon>eudicotyledons</taxon>
        <taxon>Gunneridae</taxon>
        <taxon>Pentapetalae</taxon>
        <taxon>Caryophyllales</taxon>
        <taxon>Chenopodiaceae</taxon>
        <taxon>Betoideae</taxon>
        <taxon>Beta</taxon>
    </lineage>
</organism>
<feature type="compositionally biased region" description="Basic and acidic residues" evidence="1">
    <location>
        <begin position="166"/>
        <end position="181"/>
    </location>
</feature>
<sequence>KRTPSLPVSPTTSRKPSPLRRGPSLSSQGHKREESLNRVFVSSLETELKLLQRTSSLLKEQLCVAPPIFTIDSAAKSSIDADSLLYGPGPDIGLQPSSGSFRDTDQSCPAEPHSTLSPFLHAADLLQPQSSAPVHQIPEGHSCKLDHSASVDIPQIELNSPVTSRSESRPGPVDRSRDDSSHPALGAHSTRNDESMISDWDQSSEKLLSKYLPDSSKINEPKLDLSQTCTPASVTVARADITMSKIDMESFQKQDSSNLEKANPADDLSFNEFDGIQKRRRFRL</sequence>
<dbReference type="EMBL" id="KQ095921">
    <property type="protein sequence ID" value="KMS94123.1"/>
    <property type="molecule type" value="Genomic_DNA"/>
</dbReference>
<reference evidence="2 3" key="1">
    <citation type="journal article" date="2014" name="Nature">
        <title>The genome of the recently domesticated crop plant sugar beet (Beta vulgaris).</title>
        <authorList>
            <person name="Dohm J.C."/>
            <person name="Minoche A.E."/>
            <person name="Holtgrawe D."/>
            <person name="Capella-Gutierrez S."/>
            <person name="Zakrzewski F."/>
            <person name="Tafer H."/>
            <person name="Rupp O."/>
            <person name="Sorensen T.R."/>
            <person name="Stracke R."/>
            <person name="Reinhardt R."/>
            <person name="Goesmann A."/>
            <person name="Kraft T."/>
            <person name="Schulz B."/>
            <person name="Stadler P.F."/>
            <person name="Schmidt T."/>
            <person name="Gabaldon T."/>
            <person name="Lehrach H."/>
            <person name="Weisshaar B."/>
            <person name="Himmelbauer H."/>
        </authorList>
    </citation>
    <scope>NUCLEOTIDE SEQUENCE [LARGE SCALE GENOMIC DNA]</scope>
    <source>
        <tissue evidence="2">Taproot</tissue>
    </source>
</reference>
<gene>
    <name evidence="2" type="ORF">BVRB_024570</name>
</gene>
<evidence type="ECO:0000313" key="3">
    <source>
        <dbReference type="Proteomes" id="UP000035740"/>
    </source>
</evidence>
<keyword evidence="3" id="KW-1185">Reference proteome</keyword>
<dbReference type="Gramene" id="KMS94123">
    <property type="protein sequence ID" value="KMS94123"/>
    <property type="gene ID" value="BVRB_024570"/>
</dbReference>
<feature type="non-terminal residue" evidence="2">
    <location>
        <position position="1"/>
    </location>
</feature>
<feature type="region of interest" description="Disordered" evidence="1">
    <location>
        <begin position="1"/>
        <end position="37"/>
    </location>
</feature>
<evidence type="ECO:0000313" key="2">
    <source>
        <dbReference type="EMBL" id="KMS94123.1"/>
    </source>
</evidence>
<feature type="compositionally biased region" description="Low complexity" evidence="1">
    <location>
        <begin position="13"/>
        <end position="27"/>
    </location>
</feature>
<name>A0A0J8B2N7_BETVV</name>
<dbReference type="Proteomes" id="UP000035740">
    <property type="component" value="Unassembled WGS sequence"/>
</dbReference>
<feature type="region of interest" description="Disordered" evidence="1">
    <location>
        <begin position="90"/>
        <end position="115"/>
    </location>
</feature>
<protein>
    <submittedName>
        <fullName evidence="2">Uncharacterized protein</fullName>
    </submittedName>
</protein>
<feature type="compositionally biased region" description="Polar residues" evidence="1">
    <location>
        <begin position="1"/>
        <end position="12"/>
    </location>
</feature>
<proteinExistence type="predicted"/>
<evidence type="ECO:0000256" key="1">
    <source>
        <dbReference type="SAM" id="MobiDB-lite"/>
    </source>
</evidence>
<accession>A0A0J8B2N7</accession>
<feature type="region of interest" description="Disordered" evidence="1">
    <location>
        <begin position="154"/>
        <end position="200"/>
    </location>
</feature>
<dbReference type="AlphaFoldDB" id="A0A0J8B2N7"/>